<feature type="coiled-coil region" evidence="1">
    <location>
        <begin position="589"/>
        <end position="689"/>
    </location>
</feature>
<feature type="region of interest" description="Disordered" evidence="2">
    <location>
        <begin position="153"/>
        <end position="189"/>
    </location>
</feature>
<accession>A0A6L2PTA0</accession>
<dbReference type="InterPro" id="IPR001849">
    <property type="entry name" value="PH_domain"/>
</dbReference>
<feature type="compositionally biased region" description="Polar residues" evidence="2">
    <location>
        <begin position="76"/>
        <end position="85"/>
    </location>
</feature>
<dbReference type="PANTHER" id="PTHR17271:SF1">
    <property type="entry name" value="PROTEIN OUTSPREAD"/>
    <property type="match status" value="1"/>
</dbReference>
<dbReference type="EMBL" id="BLKM01011911">
    <property type="protein sequence ID" value="GFG34860.1"/>
    <property type="molecule type" value="Genomic_DNA"/>
</dbReference>
<feature type="non-terminal residue" evidence="4">
    <location>
        <position position="1"/>
    </location>
</feature>
<protein>
    <recommendedName>
        <fullName evidence="3">PH domain-containing protein</fullName>
    </recommendedName>
</protein>
<feature type="coiled-coil region" evidence="1">
    <location>
        <begin position="1386"/>
        <end position="1413"/>
    </location>
</feature>
<feature type="region of interest" description="Disordered" evidence="2">
    <location>
        <begin position="422"/>
        <end position="527"/>
    </location>
</feature>
<dbReference type="Proteomes" id="UP000502823">
    <property type="component" value="Unassembled WGS sequence"/>
</dbReference>
<dbReference type="InterPro" id="IPR011993">
    <property type="entry name" value="PH-like_dom_sf"/>
</dbReference>
<organism evidence="4 5">
    <name type="scientific">Coptotermes formosanus</name>
    <name type="common">Formosan subterranean termite</name>
    <dbReference type="NCBI Taxonomy" id="36987"/>
    <lineage>
        <taxon>Eukaryota</taxon>
        <taxon>Metazoa</taxon>
        <taxon>Ecdysozoa</taxon>
        <taxon>Arthropoda</taxon>
        <taxon>Hexapoda</taxon>
        <taxon>Insecta</taxon>
        <taxon>Pterygota</taxon>
        <taxon>Neoptera</taxon>
        <taxon>Polyneoptera</taxon>
        <taxon>Dictyoptera</taxon>
        <taxon>Blattodea</taxon>
        <taxon>Blattoidea</taxon>
        <taxon>Termitoidae</taxon>
        <taxon>Rhinotermitidae</taxon>
        <taxon>Coptotermes</taxon>
    </lineage>
</organism>
<dbReference type="SMART" id="SM00233">
    <property type="entry name" value="PH"/>
    <property type="match status" value="1"/>
</dbReference>
<dbReference type="Pfam" id="PF00169">
    <property type="entry name" value="PH"/>
    <property type="match status" value="1"/>
</dbReference>
<keyword evidence="1" id="KW-0175">Coiled coil</keyword>
<dbReference type="InterPro" id="IPR039597">
    <property type="entry name" value="M-RIP_PH"/>
</dbReference>
<dbReference type="InParanoid" id="A0A6L2PTA0"/>
<evidence type="ECO:0000313" key="5">
    <source>
        <dbReference type="Proteomes" id="UP000502823"/>
    </source>
</evidence>
<feature type="compositionally biased region" description="Low complexity" evidence="2">
    <location>
        <begin position="2125"/>
        <end position="2135"/>
    </location>
</feature>
<sequence length="2185" mass="245815">PDTVPQASIDMNKVLEVTDGEEVTGHAFSLAITAPDRVHFVKGTCREECRWWGDVLSVFPRSKGRHKRNATFPGGQASSILQQAPSVRAATPSEPRPRFNSCHTEPSSLRHSPAPSWLPVEAEAFPTRDVTAPTETQSPPELPAIAPIESRKVYHDQPASSASPPTRDKIQSEEKVRTRRVANREKRGVKNARSFSEDFSGMLPTWANHSKAESARDHHDARRILLDEYASECDKQRDEKLKDIAESLTRPRCRRSSLSRSTAAGVNSVRGDPDGCGLDISTHRYSPNSELRVDLPAEDLLNIKKGWLMKQGPNKEWNKYWFVLRGAALMYYRDPTAEDKGILDGVIDLNGVNSISEIQVARNYGFQTLTWDDHRYVLSAVTAGIRANWMSALHRAAGLQEPPTVGGCDRTVNVGEKIERELDSSQQLASPIGQLEREPSIVPSTPHTPRSVLFSSDEEYRTASEGGRRESEDWGEPLAPLPPSPPLNRTPISRVKEKARSVSNSRSRVYKRSRSSPPSSRRSTMDSVRTDDLLLACCGELPESDAEGSVGVSYFSVALFWCVIKSFSYFQVDSVKSSLYDTDNQSSEIEDLKHQLSVALCEVSNAEKELLRLRQRKSDVSALEQQVTDLLKRLQHTEEELRLKTKEASEAEVLRKRYHEDSEEWQQKLADAESALAAACCRCDALTREAAEAASLSEKLARGIEENEALYRRVHELEGRAGSTSSSSAGGSNSLSASREKGRSVDSLSDLTNIDLDLDLAQIDRERQVKLLVEEYEDLRRRFEKAIAEIRAMKRELRESYALYDDLELTLITLRQDGKQREDASDAQAALMVARVEDLTQKLSAAEKQVRALKQKLSKSDSREKRRSLSLKGRESFQICKELEEKLAELEAKITFLEAGQPIAITSSQRSNKHARSESPQRRKETGNGDGGSKGSSRIRRKSLDSATSSEPMKVLIRLSSLESKVAKAVDRIGKKVESDREQQVIPCQNVQLSSPKQPHHVEVSVEPAPDSVCLEDEKLINLENAVITTRVKVQECLNLVSSLKSPVSKNCPYCLDSIQYLEDSLGEVKDILLKCSSKGSDTEVDIINSSNNTVELVKHATVQCVVWKLEDLLKKKLKEVAARRAELVKLGKFNRQARMQLLAEKLAYESVLVGRIAQAVVSCEDGGSSFRQRVLNSEISDCSRLILELKSKLKGTAKTKSACYETSLSHLTRVLTARLVAQGQLACSREFILQKSEAGGCLKPSSTDAAQILLKQQQELEVLMRDYRTAKLERLAQTLAIETLSLANEEEHTKNKTVGKKLEQQRFGQSPTFTLEDQRIREAWTMAQETVNHELIQAEISHVTMRCGQAYETSLAVEQEAMFSFLASQRAILEQWSDTVEGVLRQEMESGIDELTTKYEEYLAKLKKDKSLRSLNHGEEILLESRALLSEFADVTAHKALIDARIAVICNEALPVKSSDNSFTNNSSKEVAGDVQMEDSGDIISRLLADPGQDEFKVDPVMRMEFQYLFEQFSQKCHSSMLQVFSNKTDSEIVVNDDERIRGIMDSLVYLQKELQIALDKCNIHEEETAVSDTRVDSWDDVCSKCATLRLQITSLVEYVLQGRDCCRCYQLQETVHRLASEHEQELQALQRCQEREMARLRGELEQQRQLLVCQHEQEQAQLKERARRLERRLGTLDSEYAQQVENLRAAYHKTLSAGLERDVEGEENIRQRYQAEIEQLRALCEKGLVAMENSHRRIIAELEEKHRQEIEQLRHEKEQALAEETQATLAALDAMRKAHEMEVQKEIAKFKSEFIKKMQSTHDIGALHKEHDAEMEEIKQEILSLSERYSVKCVESAALEEQLAVITKQLTHAQQNIQQLDARNKQLRAHLVSEASELEVGSEGNAAQLLCQRELELEQKCEEVDRLQHHLEAVKTHGEQLSALCAQLSDGYMCTEHCHSNRMGPLWKRLRQLSAAWPPHIAGVIEIDLIKEKGNLVIRYPGQCIRPVAARWYHEGPRFNSREEQTAPGTASSRHCRIDAVSKEKLLQKFIFIIDFFIGCSPPFHLALSPQWDGGRAQKDVRTLKGGMFVRSMSEEGRGGSQSVNPNSLRDTARAMLLAAKGRTANYSTIGSGERPVLRRSVSHTPSLSSSSSGRLVEPPVFEDRNSSSDTSYKRSVDDEVKFKRIVIVKTTTLNMMKSKNHE</sequence>
<feature type="coiled-coil region" evidence="1">
    <location>
        <begin position="1625"/>
        <end position="1784"/>
    </location>
</feature>
<evidence type="ECO:0000313" key="4">
    <source>
        <dbReference type="EMBL" id="GFG34860.1"/>
    </source>
</evidence>
<feature type="coiled-coil region" evidence="1">
    <location>
        <begin position="829"/>
        <end position="900"/>
    </location>
</feature>
<dbReference type="PANTHER" id="PTHR17271">
    <property type="entry name" value="PLECKSTRIN HOMOLOGY PH DOMAIN-CONTAINING PROTEIN"/>
    <property type="match status" value="1"/>
</dbReference>
<proteinExistence type="predicted"/>
<gene>
    <name evidence="4" type="ORF">Cfor_00085</name>
</gene>
<feature type="compositionally biased region" description="Polar residues" evidence="2">
    <location>
        <begin position="101"/>
        <end position="110"/>
    </location>
</feature>
<keyword evidence="5" id="KW-1185">Reference proteome</keyword>
<name>A0A6L2PTA0_COPFO</name>
<dbReference type="CDD" id="cd13275">
    <property type="entry name" value="PH_M-RIP"/>
    <property type="match status" value="1"/>
</dbReference>
<feature type="coiled-coil region" evidence="1">
    <location>
        <begin position="1810"/>
        <end position="1872"/>
    </location>
</feature>
<dbReference type="SUPFAM" id="SSF50729">
    <property type="entry name" value="PH domain-like"/>
    <property type="match status" value="1"/>
</dbReference>
<evidence type="ECO:0000256" key="1">
    <source>
        <dbReference type="SAM" id="Coils"/>
    </source>
</evidence>
<evidence type="ECO:0000256" key="2">
    <source>
        <dbReference type="SAM" id="MobiDB-lite"/>
    </source>
</evidence>
<reference evidence="5" key="1">
    <citation type="submission" date="2020-01" db="EMBL/GenBank/DDBJ databases">
        <title>Draft genome sequence of the Termite Coptotermes fromosanus.</title>
        <authorList>
            <person name="Itakura S."/>
            <person name="Yosikawa Y."/>
            <person name="Umezawa K."/>
        </authorList>
    </citation>
    <scope>NUCLEOTIDE SEQUENCE [LARGE SCALE GENOMIC DNA]</scope>
</reference>
<feature type="compositionally biased region" description="Basic and acidic residues" evidence="2">
    <location>
        <begin position="166"/>
        <end position="188"/>
    </location>
</feature>
<feature type="region of interest" description="Disordered" evidence="2">
    <location>
        <begin position="905"/>
        <end position="947"/>
    </location>
</feature>
<feature type="domain" description="PH" evidence="3">
    <location>
        <begin position="301"/>
        <end position="398"/>
    </location>
</feature>
<feature type="region of interest" description="Disordered" evidence="2">
    <location>
        <begin position="63"/>
        <end position="117"/>
    </location>
</feature>
<dbReference type="OrthoDB" id="9942268at2759"/>
<feature type="compositionally biased region" description="Pro residues" evidence="2">
    <location>
        <begin position="479"/>
        <end position="488"/>
    </location>
</feature>
<feature type="compositionally biased region" description="Basic and acidic residues" evidence="2">
    <location>
        <begin position="915"/>
        <end position="927"/>
    </location>
</feature>
<dbReference type="PROSITE" id="PS50003">
    <property type="entry name" value="PH_DOMAIN"/>
    <property type="match status" value="1"/>
</dbReference>
<evidence type="ECO:0000259" key="3">
    <source>
        <dbReference type="PROSITE" id="PS50003"/>
    </source>
</evidence>
<dbReference type="FunCoup" id="A0A6L2PTA0">
    <property type="interactions" value="291"/>
</dbReference>
<feature type="coiled-coil region" evidence="1">
    <location>
        <begin position="769"/>
        <end position="800"/>
    </location>
</feature>
<dbReference type="Gene3D" id="2.30.29.30">
    <property type="entry name" value="Pleckstrin-homology domain (PH domain)/Phosphotyrosine-binding domain (PTB)"/>
    <property type="match status" value="1"/>
</dbReference>
<feature type="compositionally biased region" description="Low complexity" evidence="2">
    <location>
        <begin position="721"/>
        <end position="737"/>
    </location>
</feature>
<dbReference type="InterPro" id="IPR052223">
    <property type="entry name" value="Actin_Cytoskeleton_Reg"/>
</dbReference>
<feature type="region of interest" description="Disordered" evidence="2">
    <location>
        <begin position="720"/>
        <end position="742"/>
    </location>
</feature>
<comment type="caution">
    <text evidence="4">The sequence shown here is derived from an EMBL/GenBank/DDBJ whole genome shotgun (WGS) entry which is preliminary data.</text>
</comment>
<feature type="compositionally biased region" description="Basic and acidic residues" evidence="2">
    <location>
        <begin position="2144"/>
        <end position="2156"/>
    </location>
</feature>
<feature type="compositionally biased region" description="Basic and acidic residues" evidence="2">
    <location>
        <begin position="458"/>
        <end position="472"/>
    </location>
</feature>
<dbReference type="GO" id="GO:0015629">
    <property type="term" value="C:actin cytoskeleton"/>
    <property type="evidence" value="ECO:0007669"/>
    <property type="project" value="TreeGrafter"/>
</dbReference>
<feature type="region of interest" description="Disordered" evidence="2">
    <location>
        <begin position="2111"/>
        <end position="2156"/>
    </location>
</feature>
<dbReference type="GO" id="GO:0051015">
    <property type="term" value="F:actin filament binding"/>
    <property type="evidence" value="ECO:0007669"/>
    <property type="project" value="TreeGrafter"/>
</dbReference>